<organism evidence="1 2">
    <name type="scientific">Cordylochernes scorpioides</name>
    <dbReference type="NCBI Taxonomy" id="51811"/>
    <lineage>
        <taxon>Eukaryota</taxon>
        <taxon>Metazoa</taxon>
        <taxon>Ecdysozoa</taxon>
        <taxon>Arthropoda</taxon>
        <taxon>Chelicerata</taxon>
        <taxon>Arachnida</taxon>
        <taxon>Pseudoscorpiones</taxon>
        <taxon>Cheliferoidea</taxon>
        <taxon>Chernetidae</taxon>
        <taxon>Cordylochernes</taxon>
    </lineage>
</organism>
<dbReference type="PANTHER" id="PTHR43615">
    <property type="entry name" value="PHOSPHOENOLPYRUVATE SYNTHASE-RELATED"/>
    <property type="match status" value="1"/>
</dbReference>
<gene>
    <name evidence="1" type="ORF">LAZ67_3001704</name>
</gene>
<keyword evidence="2" id="KW-1185">Reference proteome</keyword>
<reference evidence="1 2" key="1">
    <citation type="submission" date="2022-01" db="EMBL/GenBank/DDBJ databases">
        <title>A chromosomal length assembly of Cordylochernes scorpioides.</title>
        <authorList>
            <person name="Zeh D."/>
            <person name="Zeh J."/>
        </authorList>
    </citation>
    <scope>NUCLEOTIDE SEQUENCE [LARGE SCALE GENOMIC DNA]</scope>
    <source>
        <strain evidence="1">IN4F17</strain>
        <tissue evidence="1">Whole Body</tissue>
    </source>
</reference>
<dbReference type="Proteomes" id="UP001235939">
    <property type="component" value="Chromosome 03"/>
</dbReference>
<evidence type="ECO:0000313" key="2">
    <source>
        <dbReference type="Proteomes" id="UP001235939"/>
    </source>
</evidence>
<dbReference type="InterPro" id="IPR051549">
    <property type="entry name" value="PEP_Utilizing_Enz"/>
</dbReference>
<protein>
    <submittedName>
        <fullName evidence="1">Uncharacterized protein</fullName>
    </submittedName>
</protein>
<dbReference type="EMBL" id="CP092865">
    <property type="protein sequence ID" value="UYV64700.1"/>
    <property type="molecule type" value="Genomic_DNA"/>
</dbReference>
<sequence>METWATVLGSSSDATLIAALKRSNTLNLLYVLQGMVKAGRSAGSSKKKYLGAWEAVNAIQYKPPFLQKLKLWYLVICGRRSVMLREKAKSYLIKNENYMRKPLRRLGLLLQEEGKLPDPELVLFLTYDEITQLVHAHVPYIVNKGGRKIRKGSRRTKLSGVLQASCCLKRSDCCLPPTPVYFLEDSRRFYELLSPVLLLLSLTVLQLVSL</sequence>
<evidence type="ECO:0000313" key="1">
    <source>
        <dbReference type="EMBL" id="UYV64700.1"/>
    </source>
</evidence>
<dbReference type="PANTHER" id="PTHR43615:SF1">
    <property type="entry name" value="PPDK_N DOMAIN-CONTAINING PROTEIN"/>
    <property type="match status" value="1"/>
</dbReference>
<proteinExistence type="predicted"/>
<accession>A0ABY6KAG4</accession>
<name>A0ABY6KAG4_9ARAC</name>